<keyword evidence="3" id="KW-1185">Reference proteome</keyword>
<accession>A0A6A4ECR2</accession>
<reference evidence="2 3" key="1">
    <citation type="submission" date="2018-08" db="EMBL/GenBank/DDBJ databases">
        <title>Genomic investigation of the strawberry pathogen Phytophthora fragariae indicates pathogenicity is determined by transcriptional variation in three key races.</title>
        <authorList>
            <person name="Adams T.M."/>
            <person name="Armitage A.D."/>
            <person name="Sobczyk M.K."/>
            <person name="Bates H.J."/>
            <person name="Dunwell J.M."/>
            <person name="Nellist C.F."/>
            <person name="Harrison R.J."/>
        </authorList>
    </citation>
    <scope>NUCLEOTIDE SEQUENCE [LARGE SCALE GENOMIC DNA]</scope>
    <source>
        <strain evidence="2 3">SCRP333</strain>
    </source>
</reference>
<dbReference type="AlphaFoldDB" id="A0A6A4ECR2"/>
<gene>
    <name evidence="2" type="ORF">PR003_g17381</name>
</gene>
<name>A0A6A4ECR2_9STRA</name>
<dbReference type="Proteomes" id="UP000434957">
    <property type="component" value="Unassembled WGS sequence"/>
</dbReference>
<keyword evidence="1" id="KW-0812">Transmembrane</keyword>
<keyword evidence="1" id="KW-0472">Membrane</keyword>
<sequence>MLLRGEDDSPDLPVVLLLAFEIVGVFSEVTLAWLRDAVLVTGAAEAQARLTSASVGALKQVLVQQKLEKDGIKEVGDDTGYLKNTTGPNPEKLKKLDVVEKKADPAVLRYEVQLLAPSGGAVVAGLLPRT</sequence>
<comment type="caution">
    <text evidence="2">The sequence shown here is derived from an EMBL/GenBank/DDBJ whole genome shotgun (WGS) entry which is preliminary data.</text>
</comment>
<evidence type="ECO:0000313" key="2">
    <source>
        <dbReference type="EMBL" id="KAE9321826.1"/>
    </source>
</evidence>
<keyword evidence="1" id="KW-1133">Transmembrane helix</keyword>
<evidence type="ECO:0000313" key="3">
    <source>
        <dbReference type="Proteomes" id="UP000434957"/>
    </source>
</evidence>
<protein>
    <submittedName>
        <fullName evidence="2">Uncharacterized protein</fullName>
    </submittedName>
</protein>
<dbReference type="EMBL" id="QXFT01001327">
    <property type="protein sequence ID" value="KAE9321826.1"/>
    <property type="molecule type" value="Genomic_DNA"/>
</dbReference>
<evidence type="ECO:0000256" key="1">
    <source>
        <dbReference type="SAM" id="Phobius"/>
    </source>
</evidence>
<proteinExistence type="predicted"/>
<feature type="transmembrane region" description="Helical" evidence="1">
    <location>
        <begin position="12"/>
        <end position="34"/>
    </location>
</feature>
<organism evidence="2 3">
    <name type="scientific">Phytophthora rubi</name>
    <dbReference type="NCBI Taxonomy" id="129364"/>
    <lineage>
        <taxon>Eukaryota</taxon>
        <taxon>Sar</taxon>
        <taxon>Stramenopiles</taxon>
        <taxon>Oomycota</taxon>
        <taxon>Peronosporomycetes</taxon>
        <taxon>Peronosporales</taxon>
        <taxon>Peronosporaceae</taxon>
        <taxon>Phytophthora</taxon>
    </lineage>
</organism>